<comment type="caution">
    <text evidence="1">The sequence shown here is derived from an EMBL/GenBank/DDBJ whole genome shotgun (WGS) entry which is preliminary data.</text>
</comment>
<reference evidence="1" key="1">
    <citation type="journal article" date="2015" name="Nature">
        <title>Complex archaea that bridge the gap between prokaryotes and eukaryotes.</title>
        <authorList>
            <person name="Spang A."/>
            <person name="Saw J.H."/>
            <person name="Jorgensen S.L."/>
            <person name="Zaremba-Niedzwiedzka K."/>
            <person name="Martijn J."/>
            <person name="Lind A.E."/>
            <person name="van Eijk R."/>
            <person name="Schleper C."/>
            <person name="Guy L."/>
            <person name="Ettema T.J."/>
        </authorList>
    </citation>
    <scope>NUCLEOTIDE SEQUENCE</scope>
</reference>
<gene>
    <name evidence="1" type="ORF">LCGC14_2238030</name>
</gene>
<name>A0A0F9G1B1_9ZZZZ</name>
<sequence length="126" mass="14303">MKCGSHEKYTGYRRPSNGCHSCWRVYLDEKDLVLPDYITSIASKSPDVAKYLLANQTNIMMAPVIQEATVRSTVQFADVEELIEDGFGENLLDLEDVDAILPIAEELVEELEEIVLNRKPQRGRFV</sequence>
<dbReference type="EMBL" id="LAZR01030253">
    <property type="protein sequence ID" value="KKL57177.1"/>
    <property type="molecule type" value="Genomic_DNA"/>
</dbReference>
<accession>A0A0F9G1B1</accession>
<organism evidence="1">
    <name type="scientific">marine sediment metagenome</name>
    <dbReference type="NCBI Taxonomy" id="412755"/>
    <lineage>
        <taxon>unclassified sequences</taxon>
        <taxon>metagenomes</taxon>
        <taxon>ecological metagenomes</taxon>
    </lineage>
</organism>
<evidence type="ECO:0000313" key="1">
    <source>
        <dbReference type="EMBL" id="KKL57177.1"/>
    </source>
</evidence>
<protein>
    <submittedName>
        <fullName evidence="1">Uncharacterized protein</fullName>
    </submittedName>
</protein>
<proteinExistence type="predicted"/>
<dbReference type="AlphaFoldDB" id="A0A0F9G1B1"/>